<dbReference type="AlphaFoldDB" id="A0A7J7ML92"/>
<dbReference type="EMBL" id="JACGCM010001412">
    <property type="protein sequence ID" value="KAF6155592.1"/>
    <property type="molecule type" value="Genomic_DNA"/>
</dbReference>
<evidence type="ECO:0000313" key="4">
    <source>
        <dbReference type="Proteomes" id="UP000541444"/>
    </source>
</evidence>
<proteinExistence type="predicted"/>
<accession>A0A7J7ML92</accession>
<evidence type="ECO:0000256" key="1">
    <source>
        <dbReference type="SAM" id="Coils"/>
    </source>
</evidence>
<evidence type="ECO:0000313" key="3">
    <source>
        <dbReference type="EMBL" id="KAF6155592.1"/>
    </source>
</evidence>
<gene>
    <name evidence="3" type="ORF">GIB67_007850</name>
</gene>
<evidence type="ECO:0008006" key="5">
    <source>
        <dbReference type="Google" id="ProtNLM"/>
    </source>
</evidence>
<organism evidence="3 4">
    <name type="scientific">Kingdonia uniflora</name>
    <dbReference type="NCBI Taxonomy" id="39325"/>
    <lineage>
        <taxon>Eukaryota</taxon>
        <taxon>Viridiplantae</taxon>
        <taxon>Streptophyta</taxon>
        <taxon>Embryophyta</taxon>
        <taxon>Tracheophyta</taxon>
        <taxon>Spermatophyta</taxon>
        <taxon>Magnoliopsida</taxon>
        <taxon>Ranunculales</taxon>
        <taxon>Circaeasteraceae</taxon>
        <taxon>Kingdonia</taxon>
    </lineage>
</organism>
<reference evidence="3 4" key="1">
    <citation type="journal article" date="2020" name="IScience">
        <title>Genome Sequencing of the Endangered Kingdonia uniflora (Circaeasteraceae, Ranunculales) Reveals Potential Mechanisms of Evolutionary Specialization.</title>
        <authorList>
            <person name="Sun Y."/>
            <person name="Deng T."/>
            <person name="Zhang A."/>
            <person name="Moore M.J."/>
            <person name="Landis J.B."/>
            <person name="Lin N."/>
            <person name="Zhang H."/>
            <person name="Zhang X."/>
            <person name="Huang J."/>
            <person name="Zhang X."/>
            <person name="Sun H."/>
            <person name="Wang H."/>
        </authorList>
    </citation>
    <scope>NUCLEOTIDE SEQUENCE [LARGE SCALE GENOMIC DNA]</scope>
    <source>
        <strain evidence="3">TB1705</strain>
        <tissue evidence="3">Leaf</tissue>
    </source>
</reference>
<keyword evidence="1" id="KW-0175">Coiled coil</keyword>
<feature type="compositionally biased region" description="Polar residues" evidence="2">
    <location>
        <begin position="111"/>
        <end position="126"/>
    </location>
</feature>
<keyword evidence="4" id="KW-1185">Reference proteome</keyword>
<feature type="coiled-coil region" evidence="1">
    <location>
        <begin position="166"/>
        <end position="284"/>
    </location>
</feature>
<protein>
    <recommendedName>
        <fullName evidence="5">Ripening-regulated protein</fullName>
    </recommendedName>
</protein>
<dbReference type="Proteomes" id="UP000541444">
    <property type="component" value="Unassembled WGS sequence"/>
</dbReference>
<comment type="caution">
    <text evidence="3">The sequence shown here is derived from an EMBL/GenBank/DDBJ whole genome shotgun (WGS) entry which is preliminary data.</text>
</comment>
<feature type="compositionally biased region" description="Low complexity" evidence="2">
    <location>
        <begin position="81"/>
        <end position="93"/>
    </location>
</feature>
<dbReference type="InterPro" id="IPR040321">
    <property type="entry name" value="SCD2-like"/>
</dbReference>
<feature type="region of interest" description="Disordered" evidence="2">
    <location>
        <begin position="1"/>
        <end position="93"/>
    </location>
</feature>
<sequence>MDRRRAGSPVYFHEESFSPSSTGSSSPNKLSSSISSFSTIKRTQNVAAKAAAKRLAKVMARTDDNDDDDDEFNYGGASPASTFSNSSTRTTRFPSPKLARNFVEHVPAASSTSVGRPSLSVRSATMASPIRKSQKTSVPMSPIIAPLHRQQDKRFTSDIGFLNLKNIENQGEASALQDELDMLQEENEDILVQLRFAEAKCEEAEARARELEKQVAALGEGVSLEAKLLSRKEAALREREEVLKAAKETNEESEGKLSALQFEIENAKEEATTAVEQLREADSEAKALRSMTRRMILTQEEMEEVVLKRCWLARYWGLAVKYGISADIAALKFEYWSSLAPLPFEVVISAGHKAKDQLGKQGTNDPYRSELARDLSDLTGEGNIENMLTVEKGLRELASLKVEDSVILSLAEHRHPNFVRQVISDMKSPGEPKFMEPFELSHEESDDVLFKEAWLTYFWRRAKAHGVEEDIAEERLQFWISLSGRSPTSHEAIDVERGLMELRKLGIERQMWDTSRKEINQASSVIAGMHNPVAANT</sequence>
<dbReference type="OrthoDB" id="2014962at2759"/>
<evidence type="ECO:0000256" key="2">
    <source>
        <dbReference type="SAM" id="MobiDB-lite"/>
    </source>
</evidence>
<dbReference type="PANTHER" id="PTHR31762:SF4">
    <property type="entry name" value="COILED-COIL DOMAIN-CONTAINING PROTEIN SCD2"/>
    <property type="match status" value="1"/>
</dbReference>
<feature type="region of interest" description="Disordered" evidence="2">
    <location>
        <begin position="111"/>
        <end position="138"/>
    </location>
</feature>
<dbReference type="PANTHER" id="PTHR31762">
    <property type="entry name" value="FAS-BINDING FACTOR-LIKE PROTEIN"/>
    <property type="match status" value="1"/>
</dbReference>
<feature type="compositionally biased region" description="Low complexity" evidence="2">
    <location>
        <begin position="17"/>
        <end position="50"/>
    </location>
</feature>
<dbReference type="GO" id="GO:0000911">
    <property type="term" value="P:cytokinesis by cell plate formation"/>
    <property type="evidence" value="ECO:0007669"/>
    <property type="project" value="InterPro"/>
</dbReference>
<name>A0A7J7ML92_9MAGN</name>